<accession>A0A2T1FUD5</accession>
<keyword evidence="4" id="KW-0949">S-adenosyl-L-methionine</keyword>
<evidence type="ECO:0000256" key="2">
    <source>
        <dbReference type="ARBA" id="ARBA00022603"/>
    </source>
</evidence>
<dbReference type="Gene3D" id="3.40.50.150">
    <property type="entry name" value="Vaccinia Virus protein VP39"/>
    <property type="match status" value="1"/>
</dbReference>
<proteinExistence type="predicted"/>
<dbReference type="PRINTS" id="PR00507">
    <property type="entry name" value="N12N6MTFRASE"/>
</dbReference>
<comment type="caution">
    <text evidence="8">The sequence shown here is derived from an EMBL/GenBank/DDBJ whole genome shotgun (WGS) entry which is preliminary data.</text>
</comment>
<evidence type="ECO:0000256" key="1">
    <source>
        <dbReference type="ARBA" id="ARBA00011900"/>
    </source>
</evidence>
<gene>
    <name evidence="8" type="ORF">C7B77_23780</name>
</gene>
<evidence type="ECO:0000259" key="6">
    <source>
        <dbReference type="Pfam" id="PF07669"/>
    </source>
</evidence>
<evidence type="ECO:0000256" key="4">
    <source>
        <dbReference type="ARBA" id="ARBA00022691"/>
    </source>
</evidence>
<evidence type="ECO:0000313" key="9">
    <source>
        <dbReference type="Proteomes" id="UP000238937"/>
    </source>
</evidence>
<keyword evidence="9" id="KW-1185">Reference proteome</keyword>
<dbReference type="Pfam" id="PF07669">
    <property type="entry name" value="Eco57I"/>
    <property type="match status" value="1"/>
</dbReference>
<keyword evidence="3 8" id="KW-0808">Transferase</keyword>
<dbReference type="PROSITE" id="PS00092">
    <property type="entry name" value="N6_MTASE"/>
    <property type="match status" value="1"/>
</dbReference>
<reference evidence="8 9" key="1">
    <citation type="submission" date="2018-03" db="EMBL/GenBank/DDBJ databases">
        <title>The ancient ancestry and fast evolution of plastids.</title>
        <authorList>
            <person name="Moore K.R."/>
            <person name="Magnabosco C."/>
            <person name="Momper L."/>
            <person name="Gold D.A."/>
            <person name="Bosak T."/>
            <person name="Fournier G.P."/>
        </authorList>
    </citation>
    <scope>NUCLEOTIDE SEQUENCE [LARGE SCALE GENOMIC DNA]</scope>
    <source>
        <strain evidence="8 9">CCALA 037</strain>
    </source>
</reference>
<keyword evidence="2 8" id="KW-0489">Methyltransferase</keyword>
<protein>
    <recommendedName>
        <fullName evidence="1">site-specific DNA-methyltransferase (adenine-specific)</fullName>
        <ecNumber evidence="1">2.1.1.72</ecNumber>
    </recommendedName>
</protein>
<feature type="domain" description="Type II methyltransferase M.TaqI-like" evidence="6">
    <location>
        <begin position="627"/>
        <end position="880"/>
    </location>
</feature>
<organism evidence="8 9">
    <name type="scientific">Chamaesiphon polymorphus CCALA 037</name>
    <dbReference type="NCBI Taxonomy" id="2107692"/>
    <lineage>
        <taxon>Bacteria</taxon>
        <taxon>Bacillati</taxon>
        <taxon>Cyanobacteriota</taxon>
        <taxon>Cyanophyceae</taxon>
        <taxon>Gomontiellales</taxon>
        <taxon>Chamaesiphonaceae</taxon>
        <taxon>Chamaesiphon</taxon>
    </lineage>
</organism>
<dbReference type="Pfam" id="PF20464">
    <property type="entry name" value="MmeI_N"/>
    <property type="match status" value="1"/>
</dbReference>
<evidence type="ECO:0000259" key="7">
    <source>
        <dbReference type="Pfam" id="PF20464"/>
    </source>
</evidence>
<dbReference type="OrthoDB" id="9806213at2"/>
<dbReference type="InterPro" id="IPR029063">
    <property type="entry name" value="SAM-dependent_MTases_sf"/>
</dbReference>
<dbReference type="AlphaFoldDB" id="A0A2T1FUD5"/>
<dbReference type="InterPro" id="IPR046817">
    <property type="entry name" value="MmeI_N"/>
</dbReference>
<dbReference type="InterPro" id="IPR002052">
    <property type="entry name" value="DNA_methylase_N6_adenine_CS"/>
</dbReference>
<name>A0A2T1FUD5_9CYAN</name>
<dbReference type="PANTHER" id="PTHR33841:SF1">
    <property type="entry name" value="DNA METHYLTRANSFERASE A"/>
    <property type="match status" value="1"/>
</dbReference>
<dbReference type="GO" id="GO:0003676">
    <property type="term" value="F:nucleic acid binding"/>
    <property type="evidence" value="ECO:0007669"/>
    <property type="project" value="InterPro"/>
</dbReference>
<feature type="non-terminal residue" evidence="8">
    <location>
        <position position="892"/>
    </location>
</feature>
<dbReference type="GO" id="GO:0032259">
    <property type="term" value="P:methylation"/>
    <property type="evidence" value="ECO:0007669"/>
    <property type="project" value="UniProtKB-KW"/>
</dbReference>
<dbReference type="EC" id="2.1.1.72" evidence="1"/>
<dbReference type="GO" id="GO:0006304">
    <property type="term" value="P:DNA modification"/>
    <property type="evidence" value="ECO:0007669"/>
    <property type="project" value="InterPro"/>
</dbReference>
<dbReference type="EMBL" id="PVWO01000438">
    <property type="protein sequence ID" value="PSB48604.1"/>
    <property type="molecule type" value="Genomic_DNA"/>
</dbReference>
<evidence type="ECO:0000256" key="5">
    <source>
        <dbReference type="ARBA" id="ARBA00047942"/>
    </source>
</evidence>
<dbReference type="RefSeq" id="WP_146138480.1">
    <property type="nucleotide sequence ID" value="NZ_PVWO01000438.1"/>
</dbReference>
<comment type="catalytic activity">
    <reaction evidence="5">
        <text>a 2'-deoxyadenosine in DNA + S-adenosyl-L-methionine = an N(6)-methyl-2'-deoxyadenosine in DNA + S-adenosyl-L-homocysteine + H(+)</text>
        <dbReference type="Rhea" id="RHEA:15197"/>
        <dbReference type="Rhea" id="RHEA-COMP:12418"/>
        <dbReference type="Rhea" id="RHEA-COMP:12419"/>
        <dbReference type="ChEBI" id="CHEBI:15378"/>
        <dbReference type="ChEBI" id="CHEBI:57856"/>
        <dbReference type="ChEBI" id="CHEBI:59789"/>
        <dbReference type="ChEBI" id="CHEBI:90615"/>
        <dbReference type="ChEBI" id="CHEBI:90616"/>
        <dbReference type="EC" id="2.1.1.72"/>
    </reaction>
</comment>
<dbReference type="Proteomes" id="UP000238937">
    <property type="component" value="Unassembled WGS sequence"/>
</dbReference>
<dbReference type="PANTHER" id="PTHR33841">
    <property type="entry name" value="DNA METHYLTRANSFERASE YEEA-RELATED"/>
    <property type="match status" value="1"/>
</dbReference>
<sequence length="892" mass="99369">MATDSIAYQHKEWLGLLQPLGLVVSPIALERAGAIIDRSKLIEIQAQLREIDNRIDTDAPFSVEFSQLAQEILGWEATDLGFPEGIEIVLTDYGETLTPDFVVVDPDTKERILLIKLVETGQDLDRHDTQHKQGWQATIEEKFERLLRETEIPTGILWNGTQLRLVYAPRGESSGHLTFPLAAMTEVAGRSILGGLVELLNANRLFNVPLQYRLPKLLAESRNYQAEVSNQLAEQVLEALWELLRGFGLADEATERKLLATTAATDIYGGLITTLMRLVFVLYAEDRGLMPGDTVYQRNYAVSGLYEQLRDDLSNYPDTMEQRYGAWAWLLSLFRLVYEGGGATSAYLPARHGQLFDPIEYPFLEGAGFDSAHPAGSEVPRIPDGVIYRVLDKLLMLNGEKLSYRTLDVEQIGSVYEGIMGFTVERSSQPSIGVKSGGAKKTVTVVIDVAELLATKPADRSKKLNDWASCKLASDGSTLLKQATTIPEIVDALSKKRSPQTPDILPQGALYLQPTAERRRSGSHYTPRALTQPIVAKTLEPIFQQLGDKPTPEQILDLKICDPAMGSGAFLVEACRQLADKLVAAWEREQPLQSLAPAPTAGEGEISRAVSEIEPLLIARRLVAQRCLYGVDKNPFAVNLAKLSLWLATLAQDLPFTFLDHALKCGDSLVGLRKADIGSFSRDPLTDLPLMSLLQKNLDEARAYRYTIQSEDSRTDEDDVRKRQALDEVEKTLDRSRLIADVAIMASYEGGSKTELKQRREGYSALVRQWQLNPQAEEVGIISHRLREEIRVKPFNWEIEFPEVFDRENGGFDSIVGNPPFAGKNTIADANAQGYPEWLKMSYSESHGNSDLVAYFFRRAFELLRKNGTLGLIATNTIVEGDTRYTCLLYTS</sequence>
<dbReference type="SUPFAM" id="SSF53335">
    <property type="entry name" value="S-adenosyl-L-methionine-dependent methyltransferases"/>
    <property type="match status" value="1"/>
</dbReference>
<feature type="domain" description="MmeI-like N-terminal" evidence="7">
    <location>
        <begin position="120"/>
        <end position="245"/>
    </location>
</feature>
<dbReference type="GO" id="GO:0009007">
    <property type="term" value="F:site-specific DNA-methyltransferase (adenine-specific) activity"/>
    <property type="evidence" value="ECO:0007669"/>
    <property type="project" value="UniProtKB-EC"/>
</dbReference>
<evidence type="ECO:0000256" key="3">
    <source>
        <dbReference type="ARBA" id="ARBA00022679"/>
    </source>
</evidence>
<dbReference type="InterPro" id="IPR011639">
    <property type="entry name" value="MethylTrfase_TaqI-like_dom"/>
</dbReference>
<dbReference type="InterPro" id="IPR050953">
    <property type="entry name" value="N4_N6_ade-DNA_methylase"/>
</dbReference>
<evidence type="ECO:0000313" key="8">
    <source>
        <dbReference type="EMBL" id="PSB48604.1"/>
    </source>
</evidence>